<reference evidence="2 3" key="1">
    <citation type="submission" date="2015-05" db="EMBL/GenBank/DDBJ databases">
        <authorList>
            <person name="Wang D.B."/>
            <person name="Wang M."/>
        </authorList>
    </citation>
    <scope>NUCLEOTIDE SEQUENCE [LARGE SCALE GENOMIC DNA]</scope>
    <source>
        <strain evidence="2">VL1</strain>
    </source>
</reference>
<dbReference type="EMBL" id="CVQH01023988">
    <property type="protein sequence ID" value="CRK36266.1"/>
    <property type="molecule type" value="Genomic_DNA"/>
</dbReference>
<feature type="compositionally biased region" description="Basic and acidic residues" evidence="1">
    <location>
        <begin position="71"/>
        <end position="81"/>
    </location>
</feature>
<evidence type="ECO:0000313" key="3">
    <source>
        <dbReference type="Proteomes" id="UP000044602"/>
    </source>
</evidence>
<dbReference type="AlphaFoldDB" id="A0A0G4MPZ6"/>
<feature type="region of interest" description="Disordered" evidence="1">
    <location>
        <begin position="39"/>
        <end position="92"/>
    </location>
</feature>
<dbReference type="Proteomes" id="UP000044602">
    <property type="component" value="Unassembled WGS sequence"/>
</dbReference>
<gene>
    <name evidence="2" type="ORF">BN1708_019952</name>
</gene>
<evidence type="ECO:0000313" key="2">
    <source>
        <dbReference type="EMBL" id="CRK36266.1"/>
    </source>
</evidence>
<accession>A0A0G4MPZ6</accession>
<organism evidence="2 3">
    <name type="scientific">Verticillium longisporum</name>
    <name type="common">Verticillium dahliae var. longisporum</name>
    <dbReference type="NCBI Taxonomy" id="100787"/>
    <lineage>
        <taxon>Eukaryota</taxon>
        <taxon>Fungi</taxon>
        <taxon>Dikarya</taxon>
        <taxon>Ascomycota</taxon>
        <taxon>Pezizomycotina</taxon>
        <taxon>Sordariomycetes</taxon>
        <taxon>Hypocreomycetidae</taxon>
        <taxon>Glomerellales</taxon>
        <taxon>Plectosphaerellaceae</taxon>
        <taxon>Verticillium</taxon>
    </lineage>
</organism>
<keyword evidence="3" id="KW-1185">Reference proteome</keyword>
<feature type="region of interest" description="Disordered" evidence="1">
    <location>
        <begin position="1"/>
        <end position="26"/>
    </location>
</feature>
<protein>
    <submittedName>
        <fullName evidence="2">Uncharacterized protein</fullName>
    </submittedName>
</protein>
<proteinExistence type="predicted"/>
<feature type="non-terminal residue" evidence="2">
    <location>
        <position position="1"/>
    </location>
</feature>
<evidence type="ECO:0000256" key="1">
    <source>
        <dbReference type="SAM" id="MobiDB-lite"/>
    </source>
</evidence>
<name>A0A0G4MPZ6_VERLO</name>
<feature type="compositionally biased region" description="Basic residues" evidence="1">
    <location>
        <begin position="1"/>
        <end position="10"/>
    </location>
</feature>
<sequence>RLQRHSRRRPAVVPAPPLLRRRPLGRRLRLRRPHLLARHQRHDRQHWPGVGLSRPGAAVARRQRRLLPARQRQEQSHRHGADGFQLAAAAQG</sequence>